<dbReference type="Gene3D" id="1.10.287.470">
    <property type="entry name" value="Helix hairpin bin"/>
    <property type="match status" value="1"/>
</dbReference>
<dbReference type="InterPro" id="IPR058647">
    <property type="entry name" value="BSH_CzcB-like"/>
</dbReference>
<feature type="domain" description="CusB-like beta-barrel" evidence="4">
    <location>
        <begin position="234"/>
        <end position="306"/>
    </location>
</feature>
<dbReference type="Pfam" id="PF25954">
    <property type="entry name" value="Beta-barrel_RND_2"/>
    <property type="match status" value="1"/>
</dbReference>
<evidence type="ECO:0000256" key="2">
    <source>
        <dbReference type="SAM" id="Coils"/>
    </source>
</evidence>
<dbReference type="PANTHER" id="PTHR30469:SF15">
    <property type="entry name" value="HLYD FAMILY OF SECRETION PROTEINS"/>
    <property type="match status" value="1"/>
</dbReference>
<dbReference type="NCBIfam" id="TIGR01730">
    <property type="entry name" value="RND_mfp"/>
    <property type="match status" value="1"/>
</dbReference>
<evidence type="ECO:0000313" key="8">
    <source>
        <dbReference type="Proteomes" id="UP000663935"/>
    </source>
</evidence>
<dbReference type="Pfam" id="PF25967">
    <property type="entry name" value="RND-MFP_C"/>
    <property type="match status" value="1"/>
</dbReference>
<feature type="coiled-coil region" evidence="2">
    <location>
        <begin position="41"/>
        <end position="68"/>
    </location>
</feature>
<dbReference type="Gene3D" id="2.40.30.170">
    <property type="match status" value="1"/>
</dbReference>
<comment type="similarity">
    <text evidence="1">Belongs to the membrane fusion protein (MFP) (TC 8.A.1) family.</text>
</comment>
<dbReference type="PROSITE" id="PS51257">
    <property type="entry name" value="PROKAR_LIPOPROTEIN"/>
    <property type="match status" value="1"/>
</dbReference>
<accession>A0ABX7T106</accession>
<dbReference type="Gene3D" id="2.40.50.100">
    <property type="match status" value="1"/>
</dbReference>
<dbReference type="InterPro" id="IPR058648">
    <property type="entry name" value="HH_CzcB-like"/>
</dbReference>
<keyword evidence="8" id="KW-1185">Reference proteome</keyword>
<proteinExistence type="inferred from homology"/>
<dbReference type="Gene3D" id="2.40.420.20">
    <property type="match status" value="1"/>
</dbReference>
<name>A0ABX7T106_9FLAO</name>
<evidence type="ECO:0000313" key="7">
    <source>
        <dbReference type="EMBL" id="QTD38758.1"/>
    </source>
</evidence>
<protein>
    <submittedName>
        <fullName evidence="7">Efflux RND transporter periplasmic adaptor subunit</fullName>
    </submittedName>
</protein>
<evidence type="ECO:0000259" key="6">
    <source>
        <dbReference type="Pfam" id="PF25973"/>
    </source>
</evidence>
<feature type="domain" description="Multidrug resistance protein MdtA-like C-terminal permuted SH3" evidence="5">
    <location>
        <begin position="311"/>
        <end position="376"/>
    </location>
</feature>
<evidence type="ECO:0000259" key="3">
    <source>
        <dbReference type="Pfam" id="PF25893"/>
    </source>
</evidence>
<dbReference type="InterPro" id="IPR058627">
    <property type="entry name" value="MdtA-like_C"/>
</dbReference>
<sequence>MKNIYLLLLIGLLITSCGDKKELSVDDVLATNDIAKIKSKKADLDAKQQEIANDLKKLNDKLDDLNEDKNIPLITTYKVKEQVFNHYIELQGNVQTKQNVLIYPEMPGILENVYVKEGQKVSKGQILAKIDDGGMSSQLAQLEANAQLAKTTYERQKRLWNQKIGSEIQFLQAKTNYESQTNAVKQLKSQLGKATIRAPFSGIIDDVFKERGTVVAPGMGSEIFRIVNLSNMYIETEVPETYIGRITKNKDVEVNFPVLGETVNSKIRQVGNFINPNNRSFKIEIGVPNLNGKVKPNLTARLKLNDYTNPNAVLIPQSIISENAKGAQFIYIIKDKNENNEAIAERLIIETGKTQGDLIEVTKNLTADTEVIIEGARSVNNGQAVKVIHKKQ</sequence>
<dbReference type="InterPro" id="IPR006143">
    <property type="entry name" value="RND_pump_MFP"/>
</dbReference>
<evidence type="ECO:0000259" key="5">
    <source>
        <dbReference type="Pfam" id="PF25967"/>
    </source>
</evidence>
<keyword evidence="2" id="KW-0175">Coiled coil</keyword>
<organism evidence="7 8">
    <name type="scientific">Polaribacter batillariae</name>
    <dbReference type="NCBI Taxonomy" id="2808900"/>
    <lineage>
        <taxon>Bacteria</taxon>
        <taxon>Pseudomonadati</taxon>
        <taxon>Bacteroidota</taxon>
        <taxon>Flavobacteriia</taxon>
        <taxon>Flavobacteriales</taxon>
        <taxon>Flavobacteriaceae</taxon>
    </lineage>
</organism>
<dbReference type="Pfam" id="PF25893">
    <property type="entry name" value="HH_CzcB"/>
    <property type="match status" value="1"/>
</dbReference>
<feature type="domain" description="CzcB-like barrel-sandwich hybrid" evidence="6">
    <location>
        <begin position="100"/>
        <end position="216"/>
    </location>
</feature>
<evidence type="ECO:0000256" key="1">
    <source>
        <dbReference type="ARBA" id="ARBA00009477"/>
    </source>
</evidence>
<reference evidence="7 8" key="1">
    <citation type="submission" date="2021-03" db="EMBL/GenBank/DDBJ databases">
        <title>Complete genome of Polaribacter_sp.G4M1.</title>
        <authorList>
            <person name="Jeong S.W."/>
            <person name="Bae J.W."/>
        </authorList>
    </citation>
    <scope>NUCLEOTIDE SEQUENCE [LARGE SCALE GENOMIC DNA]</scope>
    <source>
        <strain evidence="7 8">G4M1</strain>
    </source>
</reference>
<gene>
    <name evidence="7" type="ORF">JL193_05690</name>
</gene>
<feature type="domain" description="CzcB-like alpha-helical hairpin" evidence="3">
    <location>
        <begin position="135"/>
        <end position="191"/>
    </location>
</feature>
<dbReference type="SUPFAM" id="SSF111369">
    <property type="entry name" value="HlyD-like secretion proteins"/>
    <property type="match status" value="1"/>
</dbReference>
<evidence type="ECO:0000259" key="4">
    <source>
        <dbReference type="Pfam" id="PF25954"/>
    </source>
</evidence>
<dbReference type="EMBL" id="CP071795">
    <property type="protein sequence ID" value="QTD38758.1"/>
    <property type="molecule type" value="Genomic_DNA"/>
</dbReference>
<dbReference type="Pfam" id="PF25973">
    <property type="entry name" value="BSH_CzcB"/>
    <property type="match status" value="1"/>
</dbReference>
<dbReference type="RefSeq" id="WP_207972877.1">
    <property type="nucleotide sequence ID" value="NZ_CP071795.1"/>
</dbReference>
<dbReference type="InterPro" id="IPR058792">
    <property type="entry name" value="Beta-barrel_RND_2"/>
</dbReference>
<dbReference type="PANTHER" id="PTHR30469">
    <property type="entry name" value="MULTIDRUG RESISTANCE PROTEIN MDTA"/>
    <property type="match status" value="1"/>
</dbReference>
<dbReference type="Proteomes" id="UP000663935">
    <property type="component" value="Chromosome"/>
</dbReference>